<feature type="transmembrane region" description="Helical" evidence="8">
    <location>
        <begin position="290"/>
        <end position="306"/>
    </location>
</feature>
<dbReference type="AlphaFoldDB" id="A0AAN8WWT5"/>
<dbReference type="EMBL" id="JAXCGZ010012059">
    <property type="protein sequence ID" value="KAK7073816.1"/>
    <property type="molecule type" value="Genomic_DNA"/>
</dbReference>
<dbReference type="InterPro" id="IPR004937">
    <property type="entry name" value="Urea_transporter"/>
</dbReference>
<feature type="transmembrane region" description="Helical" evidence="8">
    <location>
        <begin position="107"/>
        <end position="126"/>
    </location>
</feature>
<keyword evidence="10" id="KW-1185">Reference proteome</keyword>
<feature type="transmembrane region" description="Helical" evidence="8">
    <location>
        <begin position="79"/>
        <end position="95"/>
    </location>
</feature>
<name>A0AAN8WWT5_HALRR</name>
<dbReference type="GO" id="GO:0005886">
    <property type="term" value="C:plasma membrane"/>
    <property type="evidence" value="ECO:0007669"/>
    <property type="project" value="UniProtKB-SubCell"/>
</dbReference>
<dbReference type="PANTHER" id="PTHR10464">
    <property type="entry name" value="UREA TRANSPORTER"/>
    <property type="match status" value="1"/>
</dbReference>
<comment type="similarity">
    <text evidence="2">Belongs to the urea transporter family.</text>
</comment>
<dbReference type="InterPro" id="IPR029020">
    <property type="entry name" value="Ammonium/urea_transptr"/>
</dbReference>
<dbReference type="PANTHER" id="PTHR10464:SF4">
    <property type="entry name" value="UREA TRANSPORTER"/>
    <property type="match status" value="1"/>
</dbReference>
<dbReference type="Gene3D" id="1.10.3430.10">
    <property type="entry name" value="Ammonium transporter AmtB like domains"/>
    <property type="match status" value="1"/>
</dbReference>
<dbReference type="GO" id="GO:0015204">
    <property type="term" value="F:urea transmembrane transporter activity"/>
    <property type="evidence" value="ECO:0007669"/>
    <property type="project" value="InterPro"/>
</dbReference>
<evidence type="ECO:0000313" key="9">
    <source>
        <dbReference type="EMBL" id="KAK7073816.1"/>
    </source>
</evidence>
<proteinExistence type="inferred from homology"/>
<gene>
    <name evidence="9" type="ORF">SK128_027505</name>
</gene>
<accession>A0AAN8WWT5</accession>
<evidence type="ECO:0000313" key="10">
    <source>
        <dbReference type="Proteomes" id="UP001381693"/>
    </source>
</evidence>
<feature type="transmembrane region" description="Helical" evidence="8">
    <location>
        <begin position="263"/>
        <end position="284"/>
    </location>
</feature>
<feature type="transmembrane region" description="Helical" evidence="8">
    <location>
        <begin position="186"/>
        <end position="205"/>
    </location>
</feature>
<evidence type="ECO:0000256" key="5">
    <source>
        <dbReference type="ARBA" id="ARBA00022989"/>
    </source>
</evidence>
<comment type="subcellular location">
    <subcellularLocation>
        <location evidence="1">Cell membrane</location>
        <topology evidence="1">Multi-pass membrane protein</topology>
    </subcellularLocation>
</comment>
<feature type="transmembrane region" description="Helical" evidence="8">
    <location>
        <begin position="12"/>
        <end position="42"/>
    </location>
</feature>
<evidence type="ECO:0008006" key="11">
    <source>
        <dbReference type="Google" id="ProtNLM"/>
    </source>
</evidence>
<evidence type="ECO:0000256" key="6">
    <source>
        <dbReference type="ARBA" id="ARBA00023136"/>
    </source>
</evidence>
<keyword evidence="6 8" id="KW-0472">Membrane</keyword>
<feature type="non-terminal residue" evidence="9">
    <location>
        <position position="376"/>
    </location>
</feature>
<feature type="transmembrane region" description="Helical" evidence="8">
    <location>
        <begin position="54"/>
        <end position="73"/>
    </location>
</feature>
<dbReference type="Proteomes" id="UP001381693">
    <property type="component" value="Unassembled WGS sequence"/>
</dbReference>
<dbReference type="Pfam" id="PF03253">
    <property type="entry name" value="UT"/>
    <property type="match status" value="1"/>
</dbReference>
<reference evidence="9 10" key="1">
    <citation type="submission" date="2023-11" db="EMBL/GenBank/DDBJ databases">
        <title>Halocaridina rubra genome assembly.</title>
        <authorList>
            <person name="Smith C."/>
        </authorList>
    </citation>
    <scope>NUCLEOTIDE SEQUENCE [LARGE SCALE GENOMIC DNA]</scope>
    <source>
        <strain evidence="9">EP-1</strain>
        <tissue evidence="9">Whole</tissue>
    </source>
</reference>
<evidence type="ECO:0000256" key="7">
    <source>
        <dbReference type="ARBA" id="ARBA00033993"/>
    </source>
</evidence>
<comment type="catalytic activity">
    <reaction evidence="7">
        <text>urea(in) = urea(out)</text>
        <dbReference type="Rhea" id="RHEA:32799"/>
        <dbReference type="ChEBI" id="CHEBI:16199"/>
    </reaction>
</comment>
<organism evidence="9 10">
    <name type="scientific">Halocaridina rubra</name>
    <name type="common">Hawaiian red shrimp</name>
    <dbReference type="NCBI Taxonomy" id="373956"/>
    <lineage>
        <taxon>Eukaryota</taxon>
        <taxon>Metazoa</taxon>
        <taxon>Ecdysozoa</taxon>
        <taxon>Arthropoda</taxon>
        <taxon>Crustacea</taxon>
        <taxon>Multicrustacea</taxon>
        <taxon>Malacostraca</taxon>
        <taxon>Eumalacostraca</taxon>
        <taxon>Eucarida</taxon>
        <taxon>Decapoda</taxon>
        <taxon>Pleocyemata</taxon>
        <taxon>Caridea</taxon>
        <taxon>Atyoidea</taxon>
        <taxon>Atyidae</taxon>
        <taxon>Halocaridina</taxon>
    </lineage>
</organism>
<comment type="caution">
    <text evidence="9">The sequence shown here is derived from an EMBL/GenBank/DDBJ whole genome shotgun (WGS) entry which is preliminary data.</text>
</comment>
<sequence length="376" mass="40485">VAFANNPVTGLFIVAGMFASNALVGWACLLAGILGVIFSKVLKQPEILINDGVSIFNGILVACIGVAVFPSISGHDLGSIFWLYIALAVCITAYIDKGLNALMASSTLPAFSLPFNLTAAILLLTMRSHAGLEGRQMPITSTFSANLTLELNITEALESNLTAALKAPDVEWSKVFEGTLLAAGQIYGVGTIDASILIYLGFFFYSPLLTVFFYFGSLIGTLIGVVACIPPYTEVYMGLWGYNSLLTAGGIAFFMVPTPSVTLASVVGAALAAGVQAATMHLFSPATVPVFSYPFNVATLLIVAISKTPNPPFHWIEERTYPEKHIILHYRKQKARKCIPIRCDMQLPFHASVRDSMKLTRIWGVRGVELFSESTI</sequence>
<evidence type="ECO:0000256" key="1">
    <source>
        <dbReference type="ARBA" id="ARBA00004651"/>
    </source>
</evidence>
<feature type="transmembrane region" description="Helical" evidence="8">
    <location>
        <begin position="212"/>
        <end position="233"/>
    </location>
</feature>
<evidence type="ECO:0000256" key="3">
    <source>
        <dbReference type="ARBA" id="ARBA00022475"/>
    </source>
</evidence>
<keyword evidence="4 8" id="KW-0812">Transmembrane</keyword>
<evidence type="ECO:0000256" key="4">
    <source>
        <dbReference type="ARBA" id="ARBA00022692"/>
    </source>
</evidence>
<feature type="non-terminal residue" evidence="9">
    <location>
        <position position="1"/>
    </location>
</feature>
<keyword evidence="3" id="KW-1003">Cell membrane</keyword>
<evidence type="ECO:0000256" key="2">
    <source>
        <dbReference type="ARBA" id="ARBA00005914"/>
    </source>
</evidence>
<keyword evidence="5 8" id="KW-1133">Transmembrane helix</keyword>
<protein>
    <recommendedName>
        <fullName evidence="11">Urea transporter</fullName>
    </recommendedName>
</protein>
<evidence type="ECO:0000256" key="8">
    <source>
        <dbReference type="SAM" id="Phobius"/>
    </source>
</evidence>